<dbReference type="GO" id="GO:0044283">
    <property type="term" value="P:small molecule biosynthetic process"/>
    <property type="evidence" value="ECO:0007669"/>
    <property type="project" value="UniProtKB-ARBA"/>
</dbReference>
<dbReference type="Pfam" id="PF14226">
    <property type="entry name" value="DIOX_N"/>
    <property type="match status" value="1"/>
</dbReference>
<dbReference type="EMBL" id="PDLM01000007">
    <property type="protein sequence ID" value="RDW73482.1"/>
    <property type="molecule type" value="Genomic_DNA"/>
</dbReference>
<organism evidence="4 5">
    <name type="scientific">Coleophoma cylindrospora</name>
    <dbReference type="NCBI Taxonomy" id="1849047"/>
    <lineage>
        <taxon>Eukaryota</taxon>
        <taxon>Fungi</taxon>
        <taxon>Dikarya</taxon>
        <taxon>Ascomycota</taxon>
        <taxon>Pezizomycotina</taxon>
        <taxon>Leotiomycetes</taxon>
        <taxon>Helotiales</taxon>
        <taxon>Dermateaceae</taxon>
        <taxon>Coleophoma</taxon>
    </lineage>
</organism>
<evidence type="ECO:0000313" key="5">
    <source>
        <dbReference type="Proteomes" id="UP000256645"/>
    </source>
</evidence>
<dbReference type="PRINTS" id="PR00682">
    <property type="entry name" value="IPNSYNTHASE"/>
</dbReference>
<dbReference type="InterPro" id="IPR044861">
    <property type="entry name" value="IPNS-like_FE2OG_OXY"/>
</dbReference>
<gene>
    <name evidence="4" type="ORF">BP6252_07389</name>
</gene>
<accession>A0A3D8RHF6</accession>
<dbReference type="STRING" id="1849047.A0A3D8RHF6"/>
<keyword evidence="2" id="KW-0560">Oxidoreductase</keyword>
<keyword evidence="2" id="KW-0479">Metal-binding</keyword>
<comment type="similarity">
    <text evidence="1 2">Belongs to the iron/ascorbate-dependent oxidoreductase family.</text>
</comment>
<dbReference type="Pfam" id="PF03171">
    <property type="entry name" value="2OG-FeII_Oxy"/>
    <property type="match status" value="1"/>
</dbReference>
<proteinExistence type="inferred from homology"/>
<evidence type="ECO:0000313" key="4">
    <source>
        <dbReference type="EMBL" id="RDW73482.1"/>
    </source>
</evidence>
<keyword evidence="5" id="KW-1185">Reference proteome</keyword>
<dbReference type="InterPro" id="IPR050231">
    <property type="entry name" value="Iron_ascorbate_oxido_reductase"/>
</dbReference>
<protein>
    <recommendedName>
        <fullName evidence="3">Fe2OG dioxygenase domain-containing protein</fullName>
    </recommendedName>
</protein>
<feature type="domain" description="Fe2OG dioxygenase" evidence="3">
    <location>
        <begin position="220"/>
        <end position="324"/>
    </location>
</feature>
<dbReference type="InterPro" id="IPR027443">
    <property type="entry name" value="IPNS-like_sf"/>
</dbReference>
<dbReference type="InterPro" id="IPR005123">
    <property type="entry name" value="Oxoglu/Fe-dep_dioxygenase_dom"/>
</dbReference>
<keyword evidence="2" id="KW-0408">Iron</keyword>
<evidence type="ECO:0000256" key="1">
    <source>
        <dbReference type="ARBA" id="ARBA00008056"/>
    </source>
</evidence>
<dbReference type="PANTHER" id="PTHR47990">
    <property type="entry name" value="2-OXOGLUTARATE (2OG) AND FE(II)-DEPENDENT OXYGENASE SUPERFAMILY PROTEIN-RELATED"/>
    <property type="match status" value="1"/>
</dbReference>
<dbReference type="AlphaFoldDB" id="A0A3D8RHF6"/>
<sequence length="365" mass="41272">MVMNESLSQDYTLLKLSSAEGPVYRKVKKQAVRDAHPGEIPVIDISGIFSASLEERQAVATEIHKAATTIGFFYMKNHGIPTSTITAASETARKFFKLPAEEKEPVNVKHVKDYNGWKPPATQRISETESIDVRENFSVRYSPRYDSTIDRDAVIPEEVKKFLPAPDFELPWERVAQLETFKDDTLAHWKACLNLARKLQRAFALSLSLPEDYFDAKTKYPDASLALNYYPTIPTNEADGENVSIGSHTDFQFFTILWQDVVGGLQVLSPAGEWINATPIEGTLVVNIADYLSRITNDKYLSTVHRAKNTSGRERMSMAFFWGFGLNERCAVLPSCVDEAHPAKYEDISCEEWIRKRIEATYVNN</sequence>
<dbReference type="Gene3D" id="2.60.120.330">
    <property type="entry name" value="B-lactam Antibiotic, Isopenicillin N Synthase, Chain"/>
    <property type="match status" value="1"/>
</dbReference>
<name>A0A3D8RHF6_9HELO</name>
<evidence type="ECO:0000259" key="3">
    <source>
        <dbReference type="PROSITE" id="PS51471"/>
    </source>
</evidence>
<dbReference type="GO" id="GO:0016491">
    <property type="term" value="F:oxidoreductase activity"/>
    <property type="evidence" value="ECO:0007669"/>
    <property type="project" value="UniProtKB-KW"/>
</dbReference>
<dbReference type="SUPFAM" id="SSF51197">
    <property type="entry name" value="Clavaminate synthase-like"/>
    <property type="match status" value="1"/>
</dbReference>
<dbReference type="GO" id="GO:0046872">
    <property type="term" value="F:metal ion binding"/>
    <property type="evidence" value="ECO:0007669"/>
    <property type="project" value="UniProtKB-KW"/>
</dbReference>
<dbReference type="InterPro" id="IPR026992">
    <property type="entry name" value="DIOX_N"/>
</dbReference>
<dbReference type="PROSITE" id="PS51471">
    <property type="entry name" value="FE2OG_OXY"/>
    <property type="match status" value="1"/>
</dbReference>
<dbReference type="Proteomes" id="UP000256645">
    <property type="component" value="Unassembled WGS sequence"/>
</dbReference>
<evidence type="ECO:0000256" key="2">
    <source>
        <dbReference type="RuleBase" id="RU003682"/>
    </source>
</evidence>
<comment type="caution">
    <text evidence="4">The sequence shown here is derived from an EMBL/GenBank/DDBJ whole genome shotgun (WGS) entry which is preliminary data.</text>
</comment>
<reference evidence="4 5" key="1">
    <citation type="journal article" date="2018" name="IMA Fungus">
        <title>IMA Genome-F 9: Draft genome sequence of Annulohypoxylon stygium, Aspergillus mulundensis, Berkeleyomyces basicola (syn. Thielaviopsis basicola), Ceratocystis smalleyi, two Cercospora beticola strains, Coleophoma cylindrospora, Fusarium fracticaudum, Phialophora cf. hyalina, and Morchella septimelata.</title>
        <authorList>
            <person name="Wingfield B.D."/>
            <person name="Bills G.F."/>
            <person name="Dong Y."/>
            <person name="Huang W."/>
            <person name="Nel W.J."/>
            <person name="Swalarsk-Parry B.S."/>
            <person name="Vaghefi N."/>
            <person name="Wilken P.M."/>
            <person name="An Z."/>
            <person name="de Beer Z.W."/>
            <person name="De Vos L."/>
            <person name="Chen L."/>
            <person name="Duong T.A."/>
            <person name="Gao Y."/>
            <person name="Hammerbacher A."/>
            <person name="Kikkert J.R."/>
            <person name="Li Y."/>
            <person name="Li H."/>
            <person name="Li K."/>
            <person name="Li Q."/>
            <person name="Liu X."/>
            <person name="Ma X."/>
            <person name="Naidoo K."/>
            <person name="Pethybridge S.J."/>
            <person name="Sun J."/>
            <person name="Steenkamp E.T."/>
            <person name="van der Nest M.A."/>
            <person name="van Wyk S."/>
            <person name="Wingfield M.J."/>
            <person name="Xiong C."/>
            <person name="Yue Q."/>
            <person name="Zhang X."/>
        </authorList>
    </citation>
    <scope>NUCLEOTIDE SEQUENCE [LARGE SCALE GENOMIC DNA]</scope>
    <source>
        <strain evidence="4 5">BP6252</strain>
    </source>
</reference>
<dbReference type="OrthoDB" id="288590at2759"/>